<dbReference type="EMBL" id="RXII01000046">
    <property type="protein sequence ID" value="RZN62469.1"/>
    <property type="molecule type" value="Genomic_DNA"/>
</dbReference>
<dbReference type="PANTHER" id="PTHR42831:SF1">
    <property type="entry name" value="FE-S PROTEIN MATURATION AUXILIARY FACTOR YITW"/>
    <property type="match status" value="1"/>
</dbReference>
<dbReference type="Pfam" id="PF01883">
    <property type="entry name" value="FeS_assembly_P"/>
    <property type="match status" value="1"/>
</dbReference>
<evidence type="ECO:0000313" key="2">
    <source>
        <dbReference type="EMBL" id="RZN62469.1"/>
    </source>
</evidence>
<evidence type="ECO:0000313" key="3">
    <source>
        <dbReference type="Proteomes" id="UP000316217"/>
    </source>
</evidence>
<reference evidence="2 3" key="1">
    <citation type="journal article" date="2019" name="Nat. Microbiol.">
        <title>Wide diversity of methane and short-chain alkane metabolisms in uncultured archaea.</title>
        <authorList>
            <person name="Borrel G."/>
            <person name="Adam P.S."/>
            <person name="McKay L.J."/>
            <person name="Chen L.X."/>
            <person name="Sierra-Garcia I.N."/>
            <person name="Sieber C.M."/>
            <person name="Letourneur Q."/>
            <person name="Ghozlane A."/>
            <person name="Andersen G.L."/>
            <person name="Li W.J."/>
            <person name="Hallam S.J."/>
            <person name="Muyzer G."/>
            <person name="de Oliveira V.M."/>
            <person name="Inskeep W.P."/>
            <person name="Banfield J.F."/>
            <person name="Gribaldo S."/>
        </authorList>
    </citation>
    <scope>NUCLEOTIDE SEQUENCE [LARGE SCALE GENOMIC DNA]</scope>
    <source>
        <strain evidence="2">NM4</strain>
    </source>
</reference>
<dbReference type="InterPro" id="IPR052339">
    <property type="entry name" value="Fe-S_Maturation_MIP18"/>
</dbReference>
<protein>
    <submittedName>
        <fullName evidence="2">Metal-sulfur cluster assembly factor</fullName>
    </submittedName>
</protein>
<name>A0A520KNP1_9CREN</name>
<dbReference type="SUPFAM" id="SSF117916">
    <property type="entry name" value="Fe-S cluster assembly (FSCA) domain-like"/>
    <property type="match status" value="1"/>
</dbReference>
<feature type="domain" description="MIP18 family-like" evidence="1">
    <location>
        <begin position="5"/>
        <end position="77"/>
    </location>
</feature>
<dbReference type="InterPro" id="IPR002744">
    <property type="entry name" value="MIP18-like"/>
</dbReference>
<proteinExistence type="predicted"/>
<dbReference type="PANTHER" id="PTHR42831">
    <property type="entry name" value="FE-S PROTEIN MATURATION AUXILIARY FACTOR YITW"/>
    <property type="match status" value="1"/>
</dbReference>
<accession>A0A520KNP1</accession>
<sequence>MEEIREKVVEALKGIIDPELKMNLVDAGLIRDVEVEGGVVRIKISFTTPFCPLANFLIFSIRRAVEKIEGVKSVDIEVIF</sequence>
<evidence type="ECO:0000259" key="1">
    <source>
        <dbReference type="Pfam" id="PF01883"/>
    </source>
</evidence>
<dbReference type="InterPro" id="IPR034904">
    <property type="entry name" value="FSCA_dom_sf"/>
</dbReference>
<dbReference type="Proteomes" id="UP000316217">
    <property type="component" value="Unassembled WGS sequence"/>
</dbReference>
<dbReference type="Gene3D" id="3.30.300.130">
    <property type="entry name" value="Fe-S cluster assembly (FSCA)"/>
    <property type="match status" value="1"/>
</dbReference>
<gene>
    <name evidence="2" type="ORF">EF810_02630</name>
</gene>
<organism evidence="2 3">
    <name type="scientific">Candidatus Methanodesulfokora washburnensis</name>
    <dbReference type="NCBI Taxonomy" id="2478471"/>
    <lineage>
        <taxon>Archaea</taxon>
        <taxon>Thermoproteota</taxon>
        <taxon>Candidatus Korarchaeia</taxon>
        <taxon>Candidatus Korarchaeia incertae sedis</taxon>
        <taxon>Candidatus Methanodesulfokora</taxon>
    </lineage>
</organism>
<dbReference type="AlphaFoldDB" id="A0A520KNP1"/>
<comment type="caution">
    <text evidence="2">The sequence shown here is derived from an EMBL/GenBank/DDBJ whole genome shotgun (WGS) entry which is preliminary data.</text>
</comment>